<dbReference type="STRING" id="77586.A0A0D9W2K2"/>
<feature type="compositionally biased region" description="Basic and acidic residues" evidence="1">
    <location>
        <begin position="9"/>
        <end position="27"/>
    </location>
</feature>
<name>A0A0D9W2K2_9ORYZ</name>
<accession>A0A0D9W2K2</accession>
<sequence length="157" mass="17795">MRTSGAGMECRRRLQRESGEAMDSSGHDNMYDMDGTLGISCMFDDMSGIVRIAKLWELQDYEMGVWSFKYQIKLPVLEMTSITDSIYYYPTVMAENGDVLISKGKLVDKFLWDGVCPNVTGHWFRENLVSHAFFQMQDGACQTATFFPRAVGNRDAG</sequence>
<reference evidence="3" key="2">
    <citation type="submission" date="2013-12" db="EMBL/GenBank/DDBJ databases">
        <authorList>
            <person name="Yu Y."/>
            <person name="Lee S."/>
            <person name="de Baynast K."/>
            <person name="Wissotski M."/>
            <person name="Liu L."/>
            <person name="Talag J."/>
            <person name="Goicoechea J."/>
            <person name="Angelova A."/>
            <person name="Jetty R."/>
            <person name="Kudrna D."/>
            <person name="Golser W."/>
            <person name="Rivera L."/>
            <person name="Zhang J."/>
            <person name="Wing R."/>
        </authorList>
    </citation>
    <scope>NUCLEOTIDE SEQUENCE</scope>
</reference>
<evidence type="ECO:0000313" key="3">
    <source>
        <dbReference type="Proteomes" id="UP000032180"/>
    </source>
</evidence>
<evidence type="ECO:0008006" key="4">
    <source>
        <dbReference type="Google" id="ProtNLM"/>
    </source>
</evidence>
<protein>
    <recommendedName>
        <fullName evidence="4">F-box associated domain-containing protein</fullName>
    </recommendedName>
</protein>
<evidence type="ECO:0000313" key="2">
    <source>
        <dbReference type="EnsemblPlants" id="LPERR04G02570.1"/>
    </source>
</evidence>
<dbReference type="HOGENOM" id="CLU_141863_0_0_1"/>
<dbReference type="Gramene" id="LPERR04G02570.1">
    <property type="protein sequence ID" value="LPERR04G02570.1"/>
    <property type="gene ID" value="LPERR04G02570"/>
</dbReference>
<proteinExistence type="predicted"/>
<keyword evidence="3" id="KW-1185">Reference proteome</keyword>
<dbReference type="AlphaFoldDB" id="A0A0D9W2K2"/>
<evidence type="ECO:0000256" key="1">
    <source>
        <dbReference type="SAM" id="MobiDB-lite"/>
    </source>
</evidence>
<dbReference type="EnsemblPlants" id="LPERR04G02570.1">
    <property type="protein sequence ID" value="LPERR04G02570.1"/>
    <property type="gene ID" value="LPERR04G02570"/>
</dbReference>
<dbReference type="Proteomes" id="UP000032180">
    <property type="component" value="Chromosome 4"/>
</dbReference>
<reference evidence="2" key="3">
    <citation type="submission" date="2015-04" db="UniProtKB">
        <authorList>
            <consortium name="EnsemblPlants"/>
        </authorList>
    </citation>
    <scope>IDENTIFICATION</scope>
</reference>
<organism evidence="2 3">
    <name type="scientific">Leersia perrieri</name>
    <dbReference type="NCBI Taxonomy" id="77586"/>
    <lineage>
        <taxon>Eukaryota</taxon>
        <taxon>Viridiplantae</taxon>
        <taxon>Streptophyta</taxon>
        <taxon>Embryophyta</taxon>
        <taxon>Tracheophyta</taxon>
        <taxon>Spermatophyta</taxon>
        <taxon>Magnoliopsida</taxon>
        <taxon>Liliopsida</taxon>
        <taxon>Poales</taxon>
        <taxon>Poaceae</taxon>
        <taxon>BOP clade</taxon>
        <taxon>Oryzoideae</taxon>
        <taxon>Oryzeae</taxon>
        <taxon>Oryzinae</taxon>
        <taxon>Leersia</taxon>
    </lineage>
</organism>
<reference evidence="2 3" key="1">
    <citation type="submission" date="2012-08" db="EMBL/GenBank/DDBJ databases">
        <title>Oryza genome evolution.</title>
        <authorList>
            <person name="Wing R.A."/>
        </authorList>
    </citation>
    <scope>NUCLEOTIDE SEQUENCE</scope>
</reference>
<feature type="region of interest" description="Disordered" evidence="1">
    <location>
        <begin position="1"/>
        <end position="27"/>
    </location>
</feature>